<keyword evidence="6" id="KW-1185">Reference proteome</keyword>
<comment type="caution">
    <text evidence="5">The sequence shown here is derived from an EMBL/GenBank/DDBJ whole genome shotgun (WGS) entry which is preliminary data.</text>
</comment>
<evidence type="ECO:0000256" key="3">
    <source>
        <dbReference type="ARBA" id="ARBA00022840"/>
    </source>
</evidence>
<dbReference type="GO" id="GO:0005524">
    <property type="term" value="F:ATP binding"/>
    <property type="evidence" value="ECO:0007669"/>
    <property type="project" value="UniProtKB-KW"/>
</dbReference>
<dbReference type="CDD" id="cd03219">
    <property type="entry name" value="ABC_Mj1267_LivG_branched"/>
    <property type="match status" value="1"/>
</dbReference>
<dbReference type="FunFam" id="3.40.50.300:FF:000421">
    <property type="entry name" value="Branched-chain amino acid ABC transporter ATP-binding protein"/>
    <property type="match status" value="1"/>
</dbReference>
<evidence type="ECO:0000313" key="5">
    <source>
        <dbReference type="EMBL" id="MBS3647635.1"/>
    </source>
</evidence>
<dbReference type="PROSITE" id="PS50893">
    <property type="entry name" value="ABC_TRANSPORTER_2"/>
    <property type="match status" value="1"/>
</dbReference>
<keyword evidence="1" id="KW-0813">Transport</keyword>
<keyword evidence="3 5" id="KW-0067">ATP-binding</keyword>
<dbReference type="GO" id="GO:1903805">
    <property type="term" value="P:L-valine import across plasma membrane"/>
    <property type="evidence" value="ECO:0007669"/>
    <property type="project" value="TreeGrafter"/>
</dbReference>
<dbReference type="EMBL" id="JAGWCR010000001">
    <property type="protein sequence ID" value="MBS3647635.1"/>
    <property type="molecule type" value="Genomic_DNA"/>
</dbReference>
<proteinExistence type="predicted"/>
<dbReference type="Proteomes" id="UP000680348">
    <property type="component" value="Unassembled WGS sequence"/>
</dbReference>
<organism evidence="5 6">
    <name type="scientific">Pseudaminobacter soli</name>
    <name type="common">ex Zhang et al. 2022</name>
    <dbReference type="NCBI Taxonomy" id="2831468"/>
    <lineage>
        <taxon>Bacteria</taxon>
        <taxon>Pseudomonadati</taxon>
        <taxon>Pseudomonadota</taxon>
        <taxon>Alphaproteobacteria</taxon>
        <taxon>Hyphomicrobiales</taxon>
        <taxon>Phyllobacteriaceae</taxon>
        <taxon>Pseudaminobacter</taxon>
    </lineage>
</organism>
<name>A0A942DYZ4_9HYPH</name>
<dbReference type="GO" id="GO:0015192">
    <property type="term" value="F:L-phenylalanine transmembrane transporter activity"/>
    <property type="evidence" value="ECO:0007669"/>
    <property type="project" value="TreeGrafter"/>
</dbReference>
<dbReference type="PANTHER" id="PTHR45772:SF7">
    <property type="entry name" value="AMINO ACID ABC TRANSPORTER ATP-BINDING PROTEIN"/>
    <property type="match status" value="1"/>
</dbReference>
<dbReference type="Gene3D" id="3.40.50.300">
    <property type="entry name" value="P-loop containing nucleotide triphosphate hydrolases"/>
    <property type="match status" value="1"/>
</dbReference>
<gene>
    <name evidence="5" type="ORF">KEU06_03220</name>
</gene>
<dbReference type="InterPro" id="IPR032823">
    <property type="entry name" value="BCA_ABC_TP_C"/>
</dbReference>
<dbReference type="GO" id="GO:0042941">
    <property type="term" value="P:D-alanine transmembrane transport"/>
    <property type="evidence" value="ECO:0007669"/>
    <property type="project" value="TreeGrafter"/>
</dbReference>
<dbReference type="InterPro" id="IPR003439">
    <property type="entry name" value="ABC_transporter-like_ATP-bd"/>
</dbReference>
<dbReference type="GO" id="GO:0016887">
    <property type="term" value="F:ATP hydrolysis activity"/>
    <property type="evidence" value="ECO:0007669"/>
    <property type="project" value="InterPro"/>
</dbReference>
<dbReference type="AlphaFoldDB" id="A0A942DYZ4"/>
<evidence type="ECO:0000259" key="4">
    <source>
        <dbReference type="PROSITE" id="PS50893"/>
    </source>
</evidence>
<reference evidence="5" key="1">
    <citation type="submission" date="2021-04" db="EMBL/GenBank/DDBJ databases">
        <title>Pseudaminobacter soli sp. nov., isolated from paddy soil contaminated by heavy metals.</title>
        <authorList>
            <person name="Zhang K."/>
        </authorList>
    </citation>
    <scope>NUCLEOTIDE SEQUENCE</scope>
    <source>
        <strain evidence="5">19-2017</strain>
    </source>
</reference>
<accession>A0A942DYZ4</accession>
<evidence type="ECO:0000256" key="2">
    <source>
        <dbReference type="ARBA" id="ARBA00022741"/>
    </source>
</evidence>
<dbReference type="SMART" id="SM00382">
    <property type="entry name" value="AAA"/>
    <property type="match status" value="1"/>
</dbReference>
<dbReference type="GO" id="GO:1903806">
    <property type="term" value="P:L-isoleucine import across plasma membrane"/>
    <property type="evidence" value="ECO:0007669"/>
    <property type="project" value="TreeGrafter"/>
</dbReference>
<dbReference type="Pfam" id="PF12399">
    <property type="entry name" value="BCA_ABC_TP_C"/>
    <property type="match status" value="1"/>
</dbReference>
<dbReference type="InterPro" id="IPR003593">
    <property type="entry name" value="AAA+_ATPase"/>
</dbReference>
<dbReference type="InterPro" id="IPR051120">
    <property type="entry name" value="ABC_AA/LPS_Transport"/>
</dbReference>
<dbReference type="GO" id="GO:0015188">
    <property type="term" value="F:L-isoleucine transmembrane transporter activity"/>
    <property type="evidence" value="ECO:0007669"/>
    <property type="project" value="TreeGrafter"/>
</dbReference>
<evidence type="ECO:0000313" key="6">
    <source>
        <dbReference type="Proteomes" id="UP000680348"/>
    </source>
</evidence>
<dbReference type="SUPFAM" id="SSF52540">
    <property type="entry name" value="P-loop containing nucleoside triphosphate hydrolases"/>
    <property type="match status" value="1"/>
</dbReference>
<dbReference type="InterPro" id="IPR027417">
    <property type="entry name" value="P-loop_NTPase"/>
</dbReference>
<feature type="domain" description="ABC transporter" evidence="4">
    <location>
        <begin position="6"/>
        <end position="251"/>
    </location>
</feature>
<dbReference type="GO" id="GO:0015808">
    <property type="term" value="P:L-alanine transport"/>
    <property type="evidence" value="ECO:0007669"/>
    <property type="project" value="TreeGrafter"/>
</dbReference>
<evidence type="ECO:0000256" key="1">
    <source>
        <dbReference type="ARBA" id="ARBA00022448"/>
    </source>
</evidence>
<dbReference type="PANTHER" id="PTHR45772">
    <property type="entry name" value="CONSERVED COMPONENT OF ABC TRANSPORTER FOR NATURAL AMINO ACIDS-RELATED"/>
    <property type="match status" value="1"/>
</dbReference>
<dbReference type="Pfam" id="PF00005">
    <property type="entry name" value="ABC_tran"/>
    <property type="match status" value="1"/>
</dbReference>
<dbReference type="GO" id="GO:0005304">
    <property type="term" value="F:L-valine transmembrane transporter activity"/>
    <property type="evidence" value="ECO:0007669"/>
    <property type="project" value="TreeGrafter"/>
</dbReference>
<dbReference type="GO" id="GO:0005886">
    <property type="term" value="C:plasma membrane"/>
    <property type="evidence" value="ECO:0007669"/>
    <property type="project" value="TreeGrafter"/>
</dbReference>
<sequence>MTGPFLEMDQLIMRFGGLTAVQGLSFKVEHGTIHGLIGPNGAGKTTTFNMVSGFYRPSAGEVRLRGEVISGLNMYEVARRGVIRTFQHSTLFAEMTVMENALIGTHIAFRPNLFAAITGSDRPDRRKARMRAEEALDFFGLLHLADVRAGDLAHGHERALGMAIAMTGQPDVLLLDEPFTGMNPEETGRMMELVRKLRDNKITILLVEHDMQAIMGLCDRITCMSFGKFLAEGKPEEIRTNPAVIEAYLGGGFHAA</sequence>
<keyword evidence="2" id="KW-0547">Nucleotide-binding</keyword>
<protein>
    <submittedName>
        <fullName evidence="5">ABC transporter ATP-binding protein</fullName>
    </submittedName>
</protein>